<gene>
    <name evidence="4" type="ORF">GCM10025783_19110</name>
</gene>
<proteinExistence type="predicted"/>
<dbReference type="PROSITE" id="PS50977">
    <property type="entry name" value="HTH_TETR_2"/>
    <property type="match status" value="1"/>
</dbReference>
<name>A0ABP8Z5P4_9MICO</name>
<feature type="DNA-binding region" description="H-T-H motif" evidence="2">
    <location>
        <begin position="43"/>
        <end position="62"/>
    </location>
</feature>
<protein>
    <recommendedName>
        <fullName evidence="3">HTH tetR-type domain-containing protein</fullName>
    </recommendedName>
</protein>
<evidence type="ECO:0000256" key="2">
    <source>
        <dbReference type="PROSITE-ProRule" id="PRU00335"/>
    </source>
</evidence>
<dbReference type="InterPro" id="IPR009057">
    <property type="entry name" value="Homeodomain-like_sf"/>
</dbReference>
<dbReference type="InterPro" id="IPR036271">
    <property type="entry name" value="Tet_transcr_reg_TetR-rel_C_sf"/>
</dbReference>
<feature type="domain" description="HTH tetR-type" evidence="3">
    <location>
        <begin position="20"/>
        <end position="80"/>
    </location>
</feature>
<reference evidence="5" key="1">
    <citation type="journal article" date="2019" name="Int. J. Syst. Evol. Microbiol.">
        <title>The Global Catalogue of Microorganisms (GCM) 10K type strain sequencing project: providing services to taxonomists for standard genome sequencing and annotation.</title>
        <authorList>
            <consortium name="The Broad Institute Genomics Platform"/>
            <consortium name="The Broad Institute Genome Sequencing Center for Infectious Disease"/>
            <person name="Wu L."/>
            <person name="Ma J."/>
        </authorList>
    </citation>
    <scope>NUCLEOTIDE SEQUENCE [LARGE SCALE GENOMIC DNA]</scope>
    <source>
        <strain evidence="5">JCM 19015</strain>
    </source>
</reference>
<dbReference type="EMBL" id="BAABLP010000004">
    <property type="protein sequence ID" value="GAA4747191.1"/>
    <property type="molecule type" value="Genomic_DNA"/>
</dbReference>
<dbReference type="SUPFAM" id="SSF46689">
    <property type="entry name" value="Homeodomain-like"/>
    <property type="match status" value="1"/>
</dbReference>
<dbReference type="Gene3D" id="1.10.357.10">
    <property type="entry name" value="Tetracycline Repressor, domain 2"/>
    <property type="match status" value="1"/>
</dbReference>
<evidence type="ECO:0000256" key="1">
    <source>
        <dbReference type="ARBA" id="ARBA00023125"/>
    </source>
</evidence>
<dbReference type="Proteomes" id="UP001500121">
    <property type="component" value="Unassembled WGS sequence"/>
</dbReference>
<keyword evidence="5" id="KW-1185">Reference proteome</keyword>
<evidence type="ECO:0000259" key="3">
    <source>
        <dbReference type="PROSITE" id="PS50977"/>
    </source>
</evidence>
<dbReference type="SUPFAM" id="SSF48498">
    <property type="entry name" value="Tetracyclin repressor-like, C-terminal domain"/>
    <property type="match status" value="1"/>
</dbReference>
<evidence type="ECO:0000313" key="4">
    <source>
        <dbReference type="EMBL" id="GAA4747191.1"/>
    </source>
</evidence>
<accession>A0ABP8Z5P4</accession>
<dbReference type="InterPro" id="IPR001647">
    <property type="entry name" value="HTH_TetR"/>
</dbReference>
<dbReference type="RefSeq" id="WP_345480923.1">
    <property type="nucleotide sequence ID" value="NZ_BAABLP010000004.1"/>
</dbReference>
<keyword evidence="1 2" id="KW-0238">DNA-binding</keyword>
<sequence length="214" mass="23025">MSTSVLSTADAARTLAASEDEVRSALIEAAIALYRERALTEVALEQVAAAAGLDLADVQERFATLDDLLLAVIGVWHGRRDADLVEVPIEFGAVAFLRAVVVANVAEPALMRLMMGAASVSATPGHPIGVVMRQQWVQFHGTVQRALAHDIAIGREPATVEPPHGAEQLIAVYEGLQVQALMRPNMDLLEAYDRAVARLREGWAHAPAPLVWEL</sequence>
<organism evidence="4 5">
    <name type="scientific">Amnibacterium soli</name>
    <dbReference type="NCBI Taxonomy" id="1282736"/>
    <lineage>
        <taxon>Bacteria</taxon>
        <taxon>Bacillati</taxon>
        <taxon>Actinomycetota</taxon>
        <taxon>Actinomycetes</taxon>
        <taxon>Micrococcales</taxon>
        <taxon>Microbacteriaceae</taxon>
        <taxon>Amnibacterium</taxon>
    </lineage>
</organism>
<comment type="caution">
    <text evidence="4">The sequence shown here is derived from an EMBL/GenBank/DDBJ whole genome shotgun (WGS) entry which is preliminary data.</text>
</comment>
<evidence type="ECO:0000313" key="5">
    <source>
        <dbReference type="Proteomes" id="UP001500121"/>
    </source>
</evidence>